<dbReference type="KEGG" id="paqt:E8L99_00585"/>
<sequence length="528" mass="59705">MTRSRGALRLILGDHLSRDVAALDGLDREHDVVLMAEVAEEAGYVPHHKQKLVFILSAMRHFAEELRSEGIAVDYVRLDDPSTSGSFTGELTRALSRHAVDRIVVTEPGEWRVRAMMDAWAAASGLPVDIREDDRFFCSRGRFARWAEGRKAFRMEFFYREMRRETGLLMQGDKPEGGQWNYDADNRKTLSKDRVLPPRQRFAPDAITAEVMELIRQRFPDNFGDLAPFGWAVTRVDALRALDHFIADGLPSFGDVQDAMKRGEPFLYHGLISPYLNVGLLTPREVCLAAETAYRRGKVPLNAAEGFIRQVLGWREYVRGIYWREMPAYAETNALDATRPLPWFYWSGETDLACIAEVVGDTRRHAYAHHIQRLMVTGNFALLAGIRPAEIEAWYLAVYIDAFDWVELPNVHGMVMFADDGLLASKPYAASGAYIDRMSDYCGACAYDPKIKVGKGACPFNLLYWNFLAENAGRLRGNPRMAMPYRTLEAMDPARRQQILDEAHAFIDTLGASQPAVAKTRDQLTLDL</sequence>
<evidence type="ECO:0000313" key="1">
    <source>
        <dbReference type="EMBL" id="QCK84397.1"/>
    </source>
</evidence>
<dbReference type="EMBL" id="CP039865">
    <property type="protein sequence ID" value="QCK84397.1"/>
    <property type="molecule type" value="Genomic_DNA"/>
</dbReference>
<dbReference type="PANTHER" id="PTHR38657:SF1">
    <property type="entry name" value="SLR1343 PROTEIN"/>
    <property type="match status" value="1"/>
</dbReference>
<evidence type="ECO:0000313" key="2">
    <source>
        <dbReference type="Proteomes" id="UP000298588"/>
    </source>
</evidence>
<dbReference type="OrthoDB" id="5288100at2"/>
<dbReference type="GO" id="GO:0016829">
    <property type="term" value="F:lyase activity"/>
    <property type="evidence" value="ECO:0007669"/>
    <property type="project" value="UniProtKB-KW"/>
</dbReference>
<dbReference type="InterPro" id="IPR014729">
    <property type="entry name" value="Rossmann-like_a/b/a_fold"/>
</dbReference>
<keyword evidence="1" id="KW-0456">Lyase</keyword>
<name>A0A4D7QG96_9HYPH</name>
<dbReference type="InterPro" id="IPR007357">
    <property type="entry name" value="PhrB-like"/>
</dbReference>
<keyword evidence="2" id="KW-1185">Reference proteome</keyword>
<dbReference type="Pfam" id="PF04244">
    <property type="entry name" value="DPRP"/>
    <property type="match status" value="1"/>
</dbReference>
<gene>
    <name evidence="1" type="ORF">E8L99_00585</name>
</gene>
<dbReference type="Gene3D" id="1.10.10.1710">
    <property type="entry name" value="Deoxyribodipyrimidine photolyase-related"/>
    <property type="match status" value="1"/>
</dbReference>
<accession>A0A4D7QG96</accession>
<dbReference type="Gene3D" id="1.25.40.80">
    <property type="match status" value="1"/>
</dbReference>
<dbReference type="AlphaFoldDB" id="A0A4D7QG96"/>
<proteinExistence type="predicted"/>
<dbReference type="InterPro" id="IPR036134">
    <property type="entry name" value="Crypto/Photolyase_FAD-like_sf"/>
</dbReference>
<dbReference type="RefSeq" id="WP_137097733.1">
    <property type="nucleotide sequence ID" value="NZ_CP039865.1"/>
</dbReference>
<dbReference type="InterPro" id="IPR052551">
    <property type="entry name" value="UV-DNA_repair_photolyase"/>
</dbReference>
<dbReference type="PANTHER" id="PTHR38657">
    <property type="entry name" value="SLR1343 PROTEIN"/>
    <property type="match status" value="1"/>
</dbReference>
<organism evidence="1 2">
    <name type="scientific">Phreatobacter aquaticus</name>
    <dbReference type="NCBI Taxonomy" id="2570229"/>
    <lineage>
        <taxon>Bacteria</taxon>
        <taxon>Pseudomonadati</taxon>
        <taxon>Pseudomonadota</taxon>
        <taxon>Alphaproteobacteria</taxon>
        <taxon>Hyphomicrobiales</taxon>
        <taxon>Phreatobacteraceae</taxon>
        <taxon>Phreatobacter</taxon>
    </lineage>
</organism>
<dbReference type="Gene3D" id="3.40.50.620">
    <property type="entry name" value="HUPs"/>
    <property type="match status" value="1"/>
</dbReference>
<dbReference type="Proteomes" id="UP000298588">
    <property type="component" value="Chromosome"/>
</dbReference>
<protein>
    <submittedName>
        <fullName evidence="1">Cryptochrome/photolyase family protein</fullName>
    </submittedName>
</protein>
<dbReference type="SUPFAM" id="SSF48173">
    <property type="entry name" value="Cryptochrome/photolyase FAD-binding domain"/>
    <property type="match status" value="1"/>
</dbReference>
<reference evidence="1 2" key="1">
    <citation type="submission" date="2019-04" db="EMBL/GenBank/DDBJ databases">
        <title>Phreatobacter aquaticus sp. nov.</title>
        <authorList>
            <person name="Choi A."/>
            <person name="Baek K."/>
        </authorList>
    </citation>
    <scope>NUCLEOTIDE SEQUENCE [LARGE SCALE GENOMIC DNA]</scope>
    <source>
        <strain evidence="1 2">NMCR1094</strain>
    </source>
</reference>
<dbReference type="Gene3D" id="1.10.579.10">
    <property type="entry name" value="DNA Cyclobutane Dipyrimidine Photolyase, subunit A, domain 3"/>
    <property type="match status" value="1"/>
</dbReference>